<dbReference type="GO" id="GO:0005634">
    <property type="term" value="C:nucleus"/>
    <property type="evidence" value="ECO:0007669"/>
    <property type="project" value="UniProtKB-SubCell"/>
</dbReference>
<proteinExistence type="predicted"/>
<dbReference type="EMBL" id="CM000763">
    <property type="protein sequence ID" value="OQU85749.1"/>
    <property type="molecule type" value="Genomic_DNA"/>
</dbReference>
<evidence type="ECO:0000256" key="5">
    <source>
        <dbReference type="ARBA" id="ARBA00023163"/>
    </source>
</evidence>
<keyword evidence="10" id="KW-1185">Reference proteome</keyword>
<dbReference type="KEGG" id="sbi:8075157"/>
<feature type="compositionally biased region" description="Acidic residues" evidence="7">
    <location>
        <begin position="257"/>
        <end position="275"/>
    </location>
</feature>
<feature type="region of interest" description="Disordered" evidence="7">
    <location>
        <begin position="237"/>
        <end position="287"/>
    </location>
</feature>
<dbReference type="STRING" id="4558.C5XS35"/>
<evidence type="ECO:0000256" key="3">
    <source>
        <dbReference type="ARBA" id="ARBA00023015"/>
    </source>
</evidence>
<reference evidence="9 10" key="1">
    <citation type="journal article" date="2009" name="Nature">
        <title>The Sorghum bicolor genome and the diversification of grasses.</title>
        <authorList>
            <person name="Paterson A.H."/>
            <person name="Bowers J.E."/>
            <person name="Bruggmann R."/>
            <person name="Dubchak I."/>
            <person name="Grimwood J."/>
            <person name="Gundlach H."/>
            <person name="Haberer G."/>
            <person name="Hellsten U."/>
            <person name="Mitros T."/>
            <person name="Poliakov A."/>
            <person name="Schmutz J."/>
            <person name="Spannagl M."/>
            <person name="Tang H."/>
            <person name="Wang X."/>
            <person name="Wicker T."/>
            <person name="Bharti A.K."/>
            <person name="Chapman J."/>
            <person name="Feltus F.A."/>
            <person name="Gowik U."/>
            <person name="Grigoriev I.V."/>
            <person name="Lyons E."/>
            <person name="Maher C.A."/>
            <person name="Martis M."/>
            <person name="Narechania A."/>
            <person name="Otillar R.P."/>
            <person name="Penning B.W."/>
            <person name="Salamov A.A."/>
            <person name="Wang Y."/>
            <person name="Zhang L."/>
            <person name="Carpita N.C."/>
            <person name="Freeling M."/>
            <person name="Gingle A.R."/>
            <person name="Hash C.T."/>
            <person name="Keller B."/>
            <person name="Klein P."/>
            <person name="Kresovich S."/>
            <person name="McCann M.C."/>
            <person name="Ming R."/>
            <person name="Peterson D.G."/>
            <person name="Mehboob-ur-Rahman"/>
            <person name="Ware D."/>
            <person name="Westhoff P."/>
            <person name="Mayer K.F."/>
            <person name="Messing J."/>
            <person name="Rokhsar D.S."/>
        </authorList>
    </citation>
    <scope>NUCLEOTIDE SEQUENCE [LARGE SCALE GENOMIC DNA]</scope>
    <source>
        <strain evidence="10">cv. BTx623</strain>
    </source>
</reference>
<feature type="compositionally biased region" description="Low complexity" evidence="7">
    <location>
        <begin position="237"/>
        <end position="256"/>
    </location>
</feature>
<dbReference type="InterPro" id="IPR044822">
    <property type="entry name" value="Myb_DNA-bind_4"/>
</dbReference>
<dbReference type="InterPro" id="IPR009057">
    <property type="entry name" value="Homeodomain-like_sf"/>
</dbReference>
<dbReference type="OrthoDB" id="691673at2759"/>
<keyword evidence="4" id="KW-0238">DNA-binding</keyword>
<protein>
    <recommendedName>
        <fullName evidence="8">Myb-like domain-containing protein</fullName>
    </recommendedName>
</protein>
<evidence type="ECO:0000313" key="9">
    <source>
        <dbReference type="EMBL" id="EES05815.1"/>
    </source>
</evidence>
<keyword evidence="6" id="KW-0539">Nucleus</keyword>
<accession>C5XS35</accession>
<organism evidence="9 10">
    <name type="scientific">Sorghum bicolor</name>
    <name type="common">Sorghum</name>
    <name type="synonym">Sorghum vulgare</name>
    <dbReference type="NCBI Taxonomy" id="4558"/>
    <lineage>
        <taxon>Eukaryota</taxon>
        <taxon>Viridiplantae</taxon>
        <taxon>Streptophyta</taxon>
        <taxon>Embryophyta</taxon>
        <taxon>Tracheophyta</taxon>
        <taxon>Spermatophyta</taxon>
        <taxon>Magnoliopsida</taxon>
        <taxon>Liliopsida</taxon>
        <taxon>Poales</taxon>
        <taxon>Poaceae</taxon>
        <taxon>PACMAD clade</taxon>
        <taxon>Panicoideae</taxon>
        <taxon>Andropogonodae</taxon>
        <taxon>Andropogoneae</taxon>
        <taxon>Sorghinae</taxon>
        <taxon>Sorghum</taxon>
    </lineage>
</organism>
<evidence type="ECO:0000259" key="8">
    <source>
        <dbReference type="PROSITE" id="PS50090"/>
    </source>
</evidence>
<dbReference type="Gene3D" id="1.10.10.60">
    <property type="entry name" value="Homeodomain-like"/>
    <property type="match status" value="2"/>
</dbReference>
<feature type="compositionally biased region" description="Low complexity" evidence="7">
    <location>
        <begin position="14"/>
        <end position="27"/>
    </location>
</feature>
<dbReference type="FunFam" id="1.10.10.60:FF:000061">
    <property type="entry name" value="Trihelix transcription factor GT-2"/>
    <property type="match status" value="1"/>
</dbReference>
<dbReference type="GO" id="GO:0006355">
    <property type="term" value="P:regulation of DNA-templated transcription"/>
    <property type="evidence" value="ECO:0007669"/>
    <property type="project" value="UniProtKB-ARBA"/>
</dbReference>
<dbReference type="EMBL" id="CM000763">
    <property type="protein sequence ID" value="EES05815.1"/>
    <property type="molecule type" value="Genomic_DNA"/>
</dbReference>
<dbReference type="Pfam" id="PF13837">
    <property type="entry name" value="Myb_DNA-bind_4"/>
    <property type="match status" value="2"/>
</dbReference>
<dbReference type="Gramene" id="OQU85749">
    <property type="protein sequence ID" value="OQU85749"/>
    <property type="gene ID" value="SORBI_3004G300500"/>
</dbReference>
<dbReference type="AlphaFoldDB" id="C5XS35"/>
<reference evidence="10" key="3">
    <citation type="journal article" date="2018" name="Plant J.">
        <title>The Sorghum bicolor reference genome: improved assembly, gene annotations, a transcriptome atlas, and signatures of genome organization.</title>
        <authorList>
            <person name="McCormick R.F."/>
            <person name="Truong S.K."/>
            <person name="Sreedasyam A."/>
            <person name="Jenkins J."/>
            <person name="Shu S."/>
            <person name="Sims D."/>
            <person name="Kennedy M."/>
            <person name="Amirebrahimi M."/>
            <person name="Weers B.D."/>
            <person name="McKinley B."/>
            <person name="Mattison A."/>
            <person name="Morishige D.T."/>
            <person name="Grimwood J."/>
            <person name="Schmutz J."/>
            <person name="Mullet J.E."/>
        </authorList>
    </citation>
    <scope>NUCLEOTIDE SEQUENCE [LARGE SCALE GENOMIC DNA]</scope>
    <source>
        <strain evidence="10">cv. BTx623</strain>
    </source>
</reference>
<sequence>MLHHHGGAGSPYMAPTTAGTGAGTAPLSPTPTAPAVVSVTDIPAAPPTMQLQPAGPSANFEELPVVGSGSGVGVGAGAGAAASIIQDDDMQADLGGSGAGASGSGGHHRWPREETLALIRIRTEMDADFRNAPLKAPLWEDVARKLAELGYQRSAKKCKEKFENVDKYYKRTKDARAGRQDGKSYRFFSQLEALHAAAPPQLLLPPPPPSGMSMTTVQAGPHQPMAMAWTAGPSALGPPAGAGLPDLSFSSMSGSESESDSYSDDYDYDDSDAGEEGLGREQGLGRGECDREMMAIFEGMMKQVTEKQDAMQRVFLETLERWEAERTAREEAWRRQEVARMNREREQLARERAAAASRDAALIAFLQRVGGGQGQPVARLPPHSAGVVPAPPIPDHTPSSPRRHDAAAAATYLQQLVPTSHKAVEALTWTGGEGSGSTSSSRWPKEEVEALIQMRNEKDEQYHDAGGKGPLWEDIAAGMRRIGYNRSAKRCKEKWENINKYYKKVKESNKRRPEDSKTCPYFHQLDAMYSKKHRAGGGRGSSRTAPAANMATAVTVAVAVAAAVQDNPSQRELEGKSSNDVDHRKNDELGNVQASPGNGDTAPTTTTPPGDGAKNKTAEDNVTETNVQHQQQQQQGFSADETDSDDDINMARDYTVYTEEGNDEDKMKYKMGVQKPDVIGSSGNVPASPPAPAPAPAAPVTAAAPTSSAAPTGSTFLAVQ</sequence>
<dbReference type="Proteomes" id="UP000000768">
    <property type="component" value="Chromosome 4"/>
</dbReference>
<dbReference type="HOGENOM" id="CLU_013796_1_0_1"/>
<evidence type="ECO:0000313" key="10">
    <source>
        <dbReference type="Proteomes" id="UP000000768"/>
    </source>
</evidence>
<dbReference type="OMA" id="MGGEYTD"/>
<feature type="compositionally biased region" description="Pro residues" evidence="7">
    <location>
        <begin position="687"/>
        <end position="697"/>
    </location>
</feature>
<gene>
    <name evidence="9" type="ORF">SORBI_3004G300500</name>
</gene>
<feature type="region of interest" description="Disordered" evidence="7">
    <location>
        <begin position="565"/>
        <end position="667"/>
    </location>
</feature>
<dbReference type="GO" id="GO:0003677">
    <property type="term" value="F:DNA binding"/>
    <property type="evidence" value="ECO:0007669"/>
    <property type="project" value="UniProtKB-KW"/>
</dbReference>
<dbReference type="PANTHER" id="PTHR21654">
    <property type="entry name" value="FI21293P1"/>
    <property type="match status" value="1"/>
</dbReference>
<name>C5XS35_SORBI</name>
<feature type="domain" description="Myb-like" evidence="8">
    <location>
        <begin position="435"/>
        <end position="499"/>
    </location>
</feature>
<dbReference type="InParanoid" id="C5XS35"/>
<evidence type="ECO:0000256" key="1">
    <source>
        <dbReference type="ARBA" id="ARBA00004123"/>
    </source>
</evidence>
<comment type="subcellular location">
    <subcellularLocation>
        <location evidence="1">Nucleus</location>
    </subcellularLocation>
</comment>
<keyword evidence="5" id="KW-0804">Transcription</keyword>
<dbReference type="ExpressionAtlas" id="C5XS35">
    <property type="expression patterns" value="baseline and differential"/>
</dbReference>
<feature type="region of interest" description="Disordered" evidence="7">
    <location>
        <begin position="679"/>
        <end position="720"/>
    </location>
</feature>
<dbReference type="eggNOG" id="KOG4282">
    <property type="taxonomic scope" value="Eukaryota"/>
</dbReference>
<dbReference type="SMART" id="SM00717">
    <property type="entry name" value="SANT"/>
    <property type="match status" value="2"/>
</dbReference>
<dbReference type="PROSITE" id="PS50090">
    <property type="entry name" value="MYB_LIKE"/>
    <property type="match status" value="2"/>
</dbReference>
<evidence type="ECO:0000256" key="7">
    <source>
        <dbReference type="SAM" id="MobiDB-lite"/>
    </source>
</evidence>
<dbReference type="FunFam" id="1.10.10.60:FF:000092">
    <property type="entry name" value="Trihelix transcription factor GT-2"/>
    <property type="match status" value="1"/>
</dbReference>
<dbReference type="PANTHER" id="PTHR21654:SF21">
    <property type="entry name" value="GT-2-LIKE 1"/>
    <property type="match status" value="1"/>
</dbReference>
<feature type="region of interest" description="Disordered" evidence="7">
    <location>
        <begin position="1"/>
        <end position="34"/>
    </location>
</feature>
<dbReference type="Gramene" id="EES05815">
    <property type="protein sequence ID" value="EES05815"/>
    <property type="gene ID" value="SORBI_3004G300500"/>
</dbReference>
<feature type="domain" description="Myb-like" evidence="8">
    <location>
        <begin position="109"/>
        <end position="166"/>
    </location>
</feature>
<feature type="compositionally biased region" description="Low complexity" evidence="7">
    <location>
        <begin position="698"/>
        <end position="712"/>
    </location>
</feature>
<dbReference type="SUPFAM" id="SSF46689">
    <property type="entry name" value="Homeodomain-like"/>
    <property type="match status" value="1"/>
</dbReference>
<feature type="compositionally biased region" description="Low complexity" evidence="7">
    <location>
        <begin position="596"/>
        <end position="612"/>
    </location>
</feature>
<evidence type="ECO:0000256" key="4">
    <source>
        <dbReference type="ARBA" id="ARBA00023125"/>
    </source>
</evidence>
<reference evidence="9" key="2">
    <citation type="submission" date="2017-02" db="EMBL/GenBank/DDBJ databases">
        <title>WGS assembly of Sorghum bicolor.</title>
        <authorList>
            <person name="Paterson A."/>
            <person name="Mullet J."/>
            <person name="Bowers J."/>
            <person name="Bruggmann R."/>
            <person name="Dubchak I."/>
            <person name="Grimwood J."/>
            <person name="Gundlach H."/>
            <person name="Haberer G."/>
            <person name="Hellsten U."/>
            <person name="Mitros T."/>
            <person name="Poliakov A."/>
            <person name="Schmutz J."/>
            <person name="Spannagl M."/>
            <person name="Tang H."/>
            <person name="Wang X."/>
            <person name="Wicker T."/>
            <person name="Bharti A."/>
            <person name="Chapman J."/>
            <person name="Feltus F."/>
            <person name="Gowik U."/>
            <person name="Grigoriev I."/>
            <person name="Lyons E."/>
            <person name="Maher C."/>
            <person name="Martis M."/>
            <person name="Narechania A."/>
            <person name="Otillar R."/>
            <person name="Penning B."/>
            <person name="Salamov A."/>
            <person name="Wang Y."/>
            <person name="Zhang L."/>
            <person name="Carpita N."/>
            <person name="Freeling M."/>
            <person name="Gingle A."/>
            <person name="Hash C."/>
            <person name="Keller B."/>
            <person name="Klein P."/>
            <person name="Kresovich S."/>
            <person name="Mccann M."/>
            <person name="Ming R."/>
            <person name="Peterson D."/>
            <person name="Rahman M."/>
            <person name="Ware D."/>
            <person name="Westhoff P."/>
            <person name="Mayer K."/>
            <person name="Messing J."/>
            <person name="Sims D."/>
            <person name="Jenkins J."/>
            <person name="Shu S."/>
            <person name="Rokhsar D."/>
        </authorList>
    </citation>
    <scope>NUCLEOTIDE SEQUENCE</scope>
</reference>
<feature type="compositionally biased region" description="Basic and acidic residues" evidence="7">
    <location>
        <begin position="569"/>
        <end position="588"/>
    </location>
</feature>
<keyword evidence="2" id="KW-0677">Repeat</keyword>
<dbReference type="CDD" id="cd12203">
    <property type="entry name" value="GT1"/>
    <property type="match status" value="2"/>
</dbReference>
<keyword evidence="3" id="KW-0805">Transcription regulation</keyword>
<dbReference type="InterPro" id="IPR001005">
    <property type="entry name" value="SANT/Myb"/>
</dbReference>
<evidence type="ECO:0000256" key="6">
    <source>
        <dbReference type="ARBA" id="ARBA00023242"/>
    </source>
</evidence>
<evidence type="ECO:0000256" key="2">
    <source>
        <dbReference type="ARBA" id="ARBA00022737"/>
    </source>
</evidence>